<dbReference type="OrthoDB" id="9147078at2"/>
<dbReference type="EMBL" id="LNCU01000117">
    <property type="protein sequence ID" value="KWV46292.1"/>
    <property type="molecule type" value="Genomic_DNA"/>
</dbReference>
<comment type="similarity">
    <text evidence="1">Belongs to the leucine-binding protein family.</text>
</comment>
<feature type="domain" description="Leucine-binding protein" evidence="3">
    <location>
        <begin position="39"/>
        <end position="392"/>
    </location>
</feature>
<accession>A0A120FHQ0</accession>
<evidence type="ECO:0000259" key="3">
    <source>
        <dbReference type="Pfam" id="PF13458"/>
    </source>
</evidence>
<dbReference type="PANTHER" id="PTHR47235:SF1">
    <property type="entry name" value="BLR6548 PROTEIN"/>
    <property type="match status" value="1"/>
</dbReference>
<reference evidence="4 5" key="1">
    <citation type="submission" date="2015-11" db="EMBL/GenBank/DDBJ databases">
        <title>Draft Genome Sequence of the Strain BR 10303 (Bradyrhizobium sp.) isolated from nodules of Centrolobium paraense.</title>
        <authorList>
            <person name="Zelli J.E."/>
            <person name="Simoes-Araujo J.L."/>
            <person name="Barauna A.C."/>
            <person name="Silva K."/>
        </authorList>
    </citation>
    <scope>NUCLEOTIDE SEQUENCE [LARGE SCALE GENOMIC DNA]</scope>
    <source>
        <strain evidence="4 5">BR 10303</strain>
    </source>
</reference>
<dbReference type="AlphaFoldDB" id="A0A120FHQ0"/>
<comment type="caution">
    <text evidence="4">The sequence shown here is derived from an EMBL/GenBank/DDBJ whole genome shotgun (WGS) entry which is preliminary data.</text>
</comment>
<evidence type="ECO:0000313" key="4">
    <source>
        <dbReference type="EMBL" id="KWV46292.1"/>
    </source>
</evidence>
<proteinExistence type="inferred from homology"/>
<protein>
    <submittedName>
        <fullName evidence="4">Branched-chain amino acid ABC transporter substrate-binding protein</fullName>
    </submittedName>
</protein>
<dbReference type="CDD" id="cd06343">
    <property type="entry name" value="PBP1_ABC_ligand_binding-like"/>
    <property type="match status" value="1"/>
</dbReference>
<dbReference type="InterPro" id="IPR006311">
    <property type="entry name" value="TAT_signal"/>
</dbReference>
<dbReference type="Proteomes" id="UP000057737">
    <property type="component" value="Unassembled WGS sequence"/>
</dbReference>
<keyword evidence="2" id="KW-0732">Signal</keyword>
<evidence type="ECO:0000256" key="1">
    <source>
        <dbReference type="ARBA" id="ARBA00010062"/>
    </source>
</evidence>
<sequence length="407" mass="44192">MVSINRRTWLAGATGAGLAAFTGLRPSLADDTPGVTATEIRIGSTTSLSGPVSALGVQARCQEAYFRMLNEQGGIAGRQIKYIYYDDAFNPAKTVEQVRRLIESDNVAFLFNMLGTAPNSAVVKYINAAKVPHLFLSVNGDKWGDYKSYPWTMGFAPSARTEAQVFVKYALSRNNDAKFAVLYQNDDLGKDFVAGTRDVLGERFANAAVVASHEVTDPTIDSQIVTLRGANPDVLISGTTAKFAAQSIRKIHELGWKPMHFIASGAASISSTIAPVGFDKAQGTISSAYVKDVADPTWATDPGVKDFLAFMAKYFPDGNPREGYNLYAYTVAQVLKIVLEQCKGSFTRANIMAQANNLKDIEVPTLLPGVRVNTSPTNHHPLQQLQLQQIKGEAWQRFGEVIEGANL</sequence>
<name>A0A120FHQ0_9BRAD</name>
<evidence type="ECO:0000313" key="5">
    <source>
        <dbReference type="Proteomes" id="UP000057737"/>
    </source>
</evidence>
<dbReference type="RefSeq" id="WP_066514397.1">
    <property type="nucleotide sequence ID" value="NZ_LNCU01000117.1"/>
</dbReference>
<dbReference type="InterPro" id="IPR028081">
    <property type="entry name" value="Leu-bd"/>
</dbReference>
<dbReference type="SUPFAM" id="SSF53822">
    <property type="entry name" value="Periplasmic binding protein-like I"/>
    <property type="match status" value="1"/>
</dbReference>
<gene>
    <name evidence="4" type="ORF">AS156_21565</name>
</gene>
<dbReference type="InterPro" id="IPR028082">
    <property type="entry name" value="Peripla_BP_I"/>
</dbReference>
<dbReference type="PANTHER" id="PTHR47235">
    <property type="entry name" value="BLR6548 PROTEIN"/>
    <property type="match status" value="1"/>
</dbReference>
<dbReference type="Gene3D" id="3.40.50.2300">
    <property type="match status" value="2"/>
</dbReference>
<keyword evidence="5" id="KW-1185">Reference proteome</keyword>
<organism evidence="4 5">
    <name type="scientific">Bradyrhizobium macuxiense</name>
    <dbReference type="NCBI Taxonomy" id="1755647"/>
    <lineage>
        <taxon>Bacteria</taxon>
        <taxon>Pseudomonadati</taxon>
        <taxon>Pseudomonadota</taxon>
        <taxon>Alphaproteobacteria</taxon>
        <taxon>Hyphomicrobiales</taxon>
        <taxon>Nitrobacteraceae</taxon>
        <taxon>Bradyrhizobium</taxon>
    </lineage>
</organism>
<dbReference type="Pfam" id="PF13458">
    <property type="entry name" value="Peripla_BP_6"/>
    <property type="match status" value="1"/>
</dbReference>
<dbReference type="PROSITE" id="PS51318">
    <property type="entry name" value="TAT"/>
    <property type="match status" value="1"/>
</dbReference>
<evidence type="ECO:0000256" key="2">
    <source>
        <dbReference type="ARBA" id="ARBA00022729"/>
    </source>
</evidence>